<reference evidence="1 2" key="1">
    <citation type="journal article" date="2019" name="Sci. Rep.">
        <title>Orb-weaving spider Araneus ventricosus genome elucidates the spidroin gene catalogue.</title>
        <authorList>
            <person name="Kono N."/>
            <person name="Nakamura H."/>
            <person name="Ohtoshi R."/>
            <person name="Moran D.A.P."/>
            <person name="Shinohara A."/>
            <person name="Yoshida Y."/>
            <person name="Fujiwara M."/>
            <person name="Mori M."/>
            <person name="Tomita M."/>
            <person name="Arakawa K."/>
        </authorList>
    </citation>
    <scope>NUCLEOTIDE SEQUENCE [LARGE SCALE GENOMIC DNA]</scope>
</reference>
<evidence type="ECO:0000313" key="1">
    <source>
        <dbReference type="EMBL" id="GBN34601.1"/>
    </source>
</evidence>
<name>A0A4Y2N5G0_ARAVE</name>
<keyword evidence="2" id="KW-1185">Reference proteome</keyword>
<gene>
    <name evidence="1" type="ORF">AVEN_230529_1</name>
</gene>
<comment type="caution">
    <text evidence="1">The sequence shown here is derived from an EMBL/GenBank/DDBJ whole genome shotgun (WGS) entry which is preliminary data.</text>
</comment>
<organism evidence="1 2">
    <name type="scientific">Araneus ventricosus</name>
    <name type="common">Orbweaver spider</name>
    <name type="synonym">Epeira ventricosa</name>
    <dbReference type="NCBI Taxonomy" id="182803"/>
    <lineage>
        <taxon>Eukaryota</taxon>
        <taxon>Metazoa</taxon>
        <taxon>Ecdysozoa</taxon>
        <taxon>Arthropoda</taxon>
        <taxon>Chelicerata</taxon>
        <taxon>Arachnida</taxon>
        <taxon>Araneae</taxon>
        <taxon>Araneomorphae</taxon>
        <taxon>Entelegynae</taxon>
        <taxon>Araneoidea</taxon>
        <taxon>Araneidae</taxon>
        <taxon>Araneus</taxon>
    </lineage>
</organism>
<dbReference type="EMBL" id="BGPR01008565">
    <property type="protein sequence ID" value="GBN34601.1"/>
    <property type="molecule type" value="Genomic_DNA"/>
</dbReference>
<accession>A0A4Y2N5G0</accession>
<dbReference type="Proteomes" id="UP000499080">
    <property type="component" value="Unassembled WGS sequence"/>
</dbReference>
<evidence type="ECO:0000313" key="2">
    <source>
        <dbReference type="Proteomes" id="UP000499080"/>
    </source>
</evidence>
<proteinExistence type="predicted"/>
<sequence length="105" mass="11707">MNNMTSVKGAITFLCTENNALEIEWSLASKMVTAVFPSFKGNNGASSKPWIDCLEHDGTMFWYRVKTVWLVNTLSACRVKLRFNQTGSSIVGLRSAHIYVCQPAD</sequence>
<dbReference type="AlphaFoldDB" id="A0A4Y2N5G0"/>
<protein>
    <submittedName>
        <fullName evidence="1">Uncharacterized protein</fullName>
    </submittedName>
</protein>